<evidence type="ECO:0000256" key="1">
    <source>
        <dbReference type="SAM" id="Phobius"/>
    </source>
</evidence>
<keyword evidence="1" id="KW-0812">Transmembrane</keyword>
<dbReference type="AlphaFoldDB" id="A0A0D7W0S7"/>
<sequence>MKQVLVLHYSQSGQLTEIVNNIVSSLAQGDDVELNFHEMQLEKNFPFPWKKEDFFGVFPDTFLQKKQPVKPVPQDILNKKYDLVILGYQVWYLTPSLPVSSFLKSDYAKTLFKNANVVTVSGSRNMWIMAQEKVKKHLKNLQANLVGNIALVDRHVNHISVITIVRWMFSGKKKRYLGIFPKPGVSQTDIDNATKFGPIIKSHLIQNKFDSLQENLLKHEAVKIKPFLITVDRKANIIFSKWSTFISKSSEANTKKRKILLKMFNVYLLIAIWIISPVVFVLFLLTYLLNIQKIKRQKEYYASVALLEQIK</sequence>
<evidence type="ECO:0000313" key="3">
    <source>
        <dbReference type="EMBL" id="KJD32293.1"/>
    </source>
</evidence>
<gene>
    <name evidence="2" type="ORF">PK35_11010</name>
    <name evidence="3" type="ORF">PK35_11895</name>
</gene>
<evidence type="ECO:0000313" key="4">
    <source>
        <dbReference type="Proteomes" id="UP000032361"/>
    </source>
</evidence>
<dbReference type="OrthoDB" id="4547866at2"/>
<organism evidence="3 4">
    <name type="scientific">Neotamlana nanhaiensis</name>
    <dbReference type="NCBI Taxonomy" id="1382798"/>
    <lineage>
        <taxon>Bacteria</taxon>
        <taxon>Pseudomonadati</taxon>
        <taxon>Bacteroidota</taxon>
        <taxon>Flavobacteriia</taxon>
        <taxon>Flavobacteriales</taxon>
        <taxon>Flavobacteriaceae</taxon>
        <taxon>Neotamlana</taxon>
    </lineage>
</organism>
<keyword evidence="1" id="KW-1133">Transmembrane helix</keyword>
<dbReference type="Gene3D" id="3.40.50.360">
    <property type="match status" value="1"/>
</dbReference>
<reference evidence="3 4" key="1">
    <citation type="journal article" date="2015" name="Antonie Van Leeuwenhoek">
        <title>Tamlana nanhaiensis sp. nov., isolated from surface seawater collected from the South China Sea.</title>
        <authorList>
            <person name="Liu X."/>
            <person name="Lai Q."/>
            <person name="Du Y."/>
            <person name="Li G."/>
            <person name="Sun F."/>
            <person name="Shao Z."/>
        </authorList>
    </citation>
    <scope>NUCLEOTIDE SEQUENCE [LARGE SCALE GENOMIC DNA]</scope>
    <source>
        <strain evidence="3 4">FHC16</strain>
    </source>
</reference>
<comment type="caution">
    <text evidence="3">The sequence shown here is derived from an EMBL/GenBank/DDBJ whole genome shotgun (WGS) entry which is preliminary data.</text>
</comment>
<accession>A0A0D7W0S7</accession>
<dbReference type="STRING" id="1382798.PK35_11010"/>
<keyword evidence="4" id="KW-1185">Reference proteome</keyword>
<name>A0A0D7W0S7_9FLAO</name>
<evidence type="ECO:0000313" key="2">
    <source>
        <dbReference type="EMBL" id="KJD32131.1"/>
    </source>
</evidence>
<dbReference type="EMBL" id="JTDV01000010">
    <property type="protein sequence ID" value="KJD32131.1"/>
    <property type="molecule type" value="Genomic_DNA"/>
</dbReference>
<protein>
    <submittedName>
        <fullName evidence="3">Dialkylresorcinol condensing enzyme DarA</fullName>
    </submittedName>
</protein>
<keyword evidence="1" id="KW-0472">Membrane</keyword>
<dbReference type="InterPro" id="IPR029039">
    <property type="entry name" value="Flavoprotein-like_sf"/>
</dbReference>
<dbReference type="EMBL" id="JTDV01000010">
    <property type="protein sequence ID" value="KJD32293.1"/>
    <property type="molecule type" value="Genomic_DNA"/>
</dbReference>
<dbReference type="Proteomes" id="UP000032361">
    <property type="component" value="Unassembled WGS sequence"/>
</dbReference>
<dbReference type="SUPFAM" id="SSF52218">
    <property type="entry name" value="Flavoproteins"/>
    <property type="match status" value="1"/>
</dbReference>
<dbReference type="PATRIC" id="fig|1382798.3.peg.759"/>
<dbReference type="RefSeq" id="WP_044626775.1">
    <property type="nucleotide sequence ID" value="NZ_JTDV01000010.1"/>
</dbReference>
<feature type="transmembrane region" description="Helical" evidence="1">
    <location>
        <begin position="266"/>
        <end position="289"/>
    </location>
</feature>
<proteinExistence type="predicted"/>